<evidence type="ECO:0000313" key="1">
    <source>
        <dbReference type="EMBL" id="MDP1449160.1"/>
    </source>
</evidence>
<proteinExistence type="predicted"/>
<name>A0AAW8B0Q9_ACILW</name>
<dbReference type="RefSeq" id="WP_121980239.1">
    <property type="nucleotide sequence ID" value="NZ_CAYTBE010000088.1"/>
</dbReference>
<dbReference type="EMBL" id="JAUUUS010000329">
    <property type="protein sequence ID" value="MDP1449160.1"/>
    <property type="molecule type" value="Genomic_DNA"/>
</dbReference>
<gene>
    <name evidence="1" type="ORF">Q8G51_15560</name>
</gene>
<dbReference type="AlphaFoldDB" id="A0AAW8B0Q9"/>
<dbReference type="Proteomes" id="UP001242129">
    <property type="component" value="Unassembled WGS sequence"/>
</dbReference>
<reference evidence="1" key="1">
    <citation type="submission" date="2023-07" db="EMBL/GenBank/DDBJ databases">
        <title>Dynamics of blaOXA-23 gene transmission in Acinetobacter spp. from contaminated veterinary surfaces.</title>
        <authorList>
            <person name="Moreira Da Silva J."/>
            <person name="Menezes J."/>
            <person name="Fernandes L."/>
            <person name="Marques C."/>
            <person name="Amaral A."/>
            <person name="Timofte D."/>
            <person name="Pomba C."/>
        </authorList>
    </citation>
    <scope>NUCLEOTIDE SEQUENCE</scope>
    <source>
        <strain evidence="1">CMVB11Z4A1</strain>
    </source>
</reference>
<evidence type="ECO:0000313" key="2">
    <source>
        <dbReference type="Proteomes" id="UP001242129"/>
    </source>
</evidence>
<organism evidence="1 2">
    <name type="scientific">Acinetobacter lwoffii</name>
    <dbReference type="NCBI Taxonomy" id="28090"/>
    <lineage>
        <taxon>Bacteria</taxon>
        <taxon>Pseudomonadati</taxon>
        <taxon>Pseudomonadota</taxon>
        <taxon>Gammaproteobacteria</taxon>
        <taxon>Moraxellales</taxon>
        <taxon>Moraxellaceae</taxon>
        <taxon>Acinetobacter</taxon>
    </lineage>
</organism>
<accession>A0AAW8B0Q9</accession>
<protein>
    <submittedName>
        <fullName evidence="1">Uncharacterized protein</fullName>
    </submittedName>
</protein>
<sequence>MINPIALEIAQKLRNHYPDIYRVPELFLNIRQVSDFTPLLITGNKTVFSFKETGKSIVKSKTEIFAIRSTSQADKLLTEILSNLI</sequence>
<comment type="caution">
    <text evidence="1">The sequence shown here is derived from an EMBL/GenBank/DDBJ whole genome shotgun (WGS) entry which is preliminary data.</text>
</comment>